<evidence type="ECO:0000256" key="3">
    <source>
        <dbReference type="ARBA" id="ARBA00008883"/>
    </source>
</evidence>
<keyword evidence="14" id="KW-0829">Tyrosine-protein kinase</keyword>
<dbReference type="Pfam" id="PF13614">
    <property type="entry name" value="AAA_31"/>
    <property type="match status" value="1"/>
</dbReference>
<comment type="similarity">
    <text evidence="3">Belongs to the etk/wzc family.</text>
</comment>
<dbReference type="Pfam" id="PF02706">
    <property type="entry name" value="Wzz"/>
    <property type="match status" value="1"/>
</dbReference>
<dbReference type="GO" id="GO:0005524">
    <property type="term" value="F:ATP binding"/>
    <property type="evidence" value="ECO:0007669"/>
    <property type="project" value="UniProtKB-KW"/>
</dbReference>
<dbReference type="RefSeq" id="WP_079639819.1">
    <property type="nucleotide sequence ID" value="NZ_FUYP01000029.1"/>
</dbReference>
<dbReference type="PANTHER" id="PTHR32309">
    <property type="entry name" value="TYROSINE-PROTEIN KINASE"/>
    <property type="match status" value="1"/>
</dbReference>
<keyword evidence="5" id="KW-1003">Cell membrane</keyword>
<evidence type="ECO:0000256" key="6">
    <source>
        <dbReference type="ARBA" id="ARBA00022519"/>
    </source>
</evidence>
<gene>
    <name evidence="21" type="ORF">SAMN06295937_10294</name>
</gene>
<evidence type="ECO:0000259" key="20">
    <source>
        <dbReference type="Pfam" id="PF13807"/>
    </source>
</evidence>
<keyword evidence="22" id="KW-1185">Reference proteome</keyword>
<dbReference type="SUPFAM" id="SSF52540">
    <property type="entry name" value="P-loop containing nucleoside triphosphate hydrolases"/>
    <property type="match status" value="1"/>
</dbReference>
<evidence type="ECO:0000256" key="5">
    <source>
        <dbReference type="ARBA" id="ARBA00022475"/>
    </source>
</evidence>
<sequence length="724" mass="77990">MNDLAATRDSLSSPYAQMPYASYDEGRDGLPVLERTFAAVLGHRNWVLGIIAGCLILGLLATFLATPQYTSTARIEILPDAPVATSIQGERDRAPVNEAAFYNTQYSLLQSRSLAERVVRAGNLTADQAFNTAFKLTSPEAGMTSQQRRNISKRAAEILLQHLQISPVRSSSLVDVSFATPSPQLSAKLADLWVTQFVQASIDRRFAATSDARKYLEARLTTLRQNLEVSERALINYATNKGIVTISSETDANGQTKTRTLVGSDIEAVSKALAEARQLRIAAEAELANTQTGAAQVNAPAVGAMRQKRAEAAAELARMRTIFGDDYPGIVSLRAQVDNLDRSIAAETARSTQGNREAYNAAVKRERDLEAELDRLTVDYNAQQRESIQMAILQRDVDSNRQLYDGLLQRYKEIGAAGVGTNNIAVVDRAKIADKPSSPSLGLNLMLALLAGGALAAGLILILEKIDSSVRDPQEVIGRFGLPLLGAIPEVLDQTVAEALLDKKSAIYEAYFSLMTNLTFLTEHGAPRSIMLTSSRPKEGKSNSALGVATVLAAKGKSVILVDADIRNPSLNRYLDLSNKSGLSHYLSGNDDLNSMIVELPKYGLSIITAGQLPPNAAELLGSERLPMLIKSLLASYDHVLIDSPPLLGLADAPLIARHVEGVLFTIEANATKSRAIATALTRLRMAGAKLFGAIVTKVGARNQVYGYGYGYGYGYSYGDGSKT</sequence>
<keyword evidence="9" id="KW-0547">Nucleotide-binding</keyword>
<evidence type="ECO:0000256" key="16">
    <source>
        <dbReference type="SAM" id="Coils"/>
    </source>
</evidence>
<dbReference type="EMBL" id="FUYP01000029">
    <property type="protein sequence ID" value="SKB91553.1"/>
    <property type="molecule type" value="Genomic_DNA"/>
</dbReference>
<feature type="domain" description="Polysaccharide chain length determinant N-terminal" evidence="18">
    <location>
        <begin position="37"/>
        <end position="120"/>
    </location>
</feature>
<dbReference type="NCBIfam" id="TIGR01007">
    <property type="entry name" value="eps_fam"/>
    <property type="match status" value="1"/>
</dbReference>
<keyword evidence="12 17" id="KW-1133">Transmembrane helix</keyword>
<dbReference type="CDD" id="cd05387">
    <property type="entry name" value="BY-kinase"/>
    <property type="match status" value="1"/>
</dbReference>
<dbReference type="InterPro" id="IPR027417">
    <property type="entry name" value="P-loop_NTPase"/>
</dbReference>
<dbReference type="GO" id="GO:0004715">
    <property type="term" value="F:non-membrane spanning protein tyrosine kinase activity"/>
    <property type="evidence" value="ECO:0007669"/>
    <property type="project" value="UniProtKB-EC"/>
</dbReference>
<comment type="catalytic activity">
    <reaction evidence="15">
        <text>L-tyrosyl-[protein] + ATP = O-phospho-L-tyrosyl-[protein] + ADP + H(+)</text>
        <dbReference type="Rhea" id="RHEA:10596"/>
        <dbReference type="Rhea" id="RHEA-COMP:10136"/>
        <dbReference type="Rhea" id="RHEA-COMP:20101"/>
        <dbReference type="ChEBI" id="CHEBI:15378"/>
        <dbReference type="ChEBI" id="CHEBI:30616"/>
        <dbReference type="ChEBI" id="CHEBI:46858"/>
        <dbReference type="ChEBI" id="CHEBI:61978"/>
        <dbReference type="ChEBI" id="CHEBI:456216"/>
        <dbReference type="EC" id="2.7.10.2"/>
    </reaction>
</comment>
<dbReference type="AlphaFoldDB" id="A0A1T5F5W2"/>
<evidence type="ECO:0000256" key="7">
    <source>
        <dbReference type="ARBA" id="ARBA00022679"/>
    </source>
</evidence>
<keyword evidence="16" id="KW-0175">Coiled coil</keyword>
<evidence type="ECO:0000256" key="1">
    <source>
        <dbReference type="ARBA" id="ARBA00004429"/>
    </source>
</evidence>
<dbReference type="InterPro" id="IPR050445">
    <property type="entry name" value="Bact_polysacc_biosynth/exp"/>
</dbReference>
<dbReference type="InterPro" id="IPR005702">
    <property type="entry name" value="Wzc-like_C"/>
</dbReference>
<dbReference type="InterPro" id="IPR003856">
    <property type="entry name" value="LPS_length_determ_N"/>
</dbReference>
<evidence type="ECO:0000256" key="10">
    <source>
        <dbReference type="ARBA" id="ARBA00022777"/>
    </source>
</evidence>
<name>A0A1T5F5W2_9SPHN</name>
<dbReference type="EC" id="2.7.10.2" evidence="4"/>
<evidence type="ECO:0000256" key="2">
    <source>
        <dbReference type="ARBA" id="ARBA00007316"/>
    </source>
</evidence>
<comment type="subcellular location">
    <subcellularLocation>
        <location evidence="1">Cell inner membrane</location>
        <topology evidence="1">Multi-pass membrane protein</topology>
    </subcellularLocation>
</comment>
<keyword evidence="11" id="KW-0067">ATP-binding</keyword>
<evidence type="ECO:0000256" key="4">
    <source>
        <dbReference type="ARBA" id="ARBA00011903"/>
    </source>
</evidence>
<comment type="similarity">
    <text evidence="2">Belongs to the CpsD/CapB family.</text>
</comment>
<evidence type="ECO:0000259" key="19">
    <source>
        <dbReference type="Pfam" id="PF13614"/>
    </source>
</evidence>
<dbReference type="Proteomes" id="UP000190044">
    <property type="component" value="Unassembled WGS sequence"/>
</dbReference>
<keyword evidence="7" id="KW-0808">Transferase</keyword>
<dbReference type="Pfam" id="PF13807">
    <property type="entry name" value="GNVR"/>
    <property type="match status" value="1"/>
</dbReference>
<feature type="domain" description="Tyrosine-protein kinase G-rich" evidence="20">
    <location>
        <begin position="392"/>
        <end position="462"/>
    </location>
</feature>
<evidence type="ECO:0000256" key="8">
    <source>
        <dbReference type="ARBA" id="ARBA00022692"/>
    </source>
</evidence>
<dbReference type="GO" id="GO:0005886">
    <property type="term" value="C:plasma membrane"/>
    <property type="evidence" value="ECO:0007669"/>
    <property type="project" value="UniProtKB-SubCell"/>
</dbReference>
<accession>A0A1T5F5W2</accession>
<proteinExistence type="inferred from homology"/>
<keyword evidence="6" id="KW-0997">Cell inner membrane</keyword>
<evidence type="ECO:0000256" key="15">
    <source>
        <dbReference type="ARBA" id="ARBA00051245"/>
    </source>
</evidence>
<evidence type="ECO:0000256" key="9">
    <source>
        <dbReference type="ARBA" id="ARBA00022741"/>
    </source>
</evidence>
<evidence type="ECO:0000256" key="14">
    <source>
        <dbReference type="ARBA" id="ARBA00023137"/>
    </source>
</evidence>
<dbReference type="PANTHER" id="PTHR32309:SF13">
    <property type="entry name" value="FERRIC ENTEROBACTIN TRANSPORT PROTEIN FEPE"/>
    <property type="match status" value="1"/>
</dbReference>
<evidence type="ECO:0000256" key="17">
    <source>
        <dbReference type="SAM" id="Phobius"/>
    </source>
</evidence>
<keyword evidence="8 17" id="KW-0812">Transmembrane</keyword>
<feature type="coiled-coil region" evidence="16">
    <location>
        <begin position="359"/>
        <end position="386"/>
    </location>
</feature>
<evidence type="ECO:0000313" key="22">
    <source>
        <dbReference type="Proteomes" id="UP000190044"/>
    </source>
</evidence>
<keyword evidence="10" id="KW-0418">Kinase</keyword>
<dbReference type="OrthoDB" id="230260at2"/>
<organism evidence="21 22">
    <name type="scientific">Sphingopyxis flava</name>
    <dbReference type="NCBI Taxonomy" id="1507287"/>
    <lineage>
        <taxon>Bacteria</taxon>
        <taxon>Pseudomonadati</taxon>
        <taxon>Pseudomonadota</taxon>
        <taxon>Alphaproteobacteria</taxon>
        <taxon>Sphingomonadales</taxon>
        <taxon>Sphingomonadaceae</taxon>
        <taxon>Sphingopyxis</taxon>
    </lineage>
</organism>
<reference evidence="22" key="1">
    <citation type="submission" date="2017-02" db="EMBL/GenBank/DDBJ databases">
        <authorList>
            <person name="Varghese N."/>
            <person name="Submissions S."/>
        </authorList>
    </citation>
    <scope>NUCLEOTIDE SEQUENCE [LARGE SCALE GENOMIC DNA]</scope>
    <source>
        <strain evidence="22">R11H</strain>
    </source>
</reference>
<feature type="domain" description="AAA" evidence="19">
    <location>
        <begin position="540"/>
        <end position="651"/>
    </location>
</feature>
<feature type="transmembrane region" description="Helical" evidence="17">
    <location>
        <begin position="46"/>
        <end position="65"/>
    </location>
</feature>
<evidence type="ECO:0000256" key="12">
    <source>
        <dbReference type="ARBA" id="ARBA00022989"/>
    </source>
</evidence>
<evidence type="ECO:0000256" key="13">
    <source>
        <dbReference type="ARBA" id="ARBA00023136"/>
    </source>
</evidence>
<protein>
    <recommendedName>
        <fullName evidence="4">non-specific protein-tyrosine kinase</fullName>
        <ecNumber evidence="4">2.7.10.2</ecNumber>
    </recommendedName>
</protein>
<dbReference type="InterPro" id="IPR032807">
    <property type="entry name" value="GNVR"/>
</dbReference>
<evidence type="ECO:0000259" key="18">
    <source>
        <dbReference type="Pfam" id="PF02706"/>
    </source>
</evidence>
<keyword evidence="13 17" id="KW-0472">Membrane</keyword>
<evidence type="ECO:0000313" key="21">
    <source>
        <dbReference type="EMBL" id="SKB91553.1"/>
    </source>
</evidence>
<evidence type="ECO:0000256" key="11">
    <source>
        <dbReference type="ARBA" id="ARBA00022840"/>
    </source>
</evidence>
<dbReference type="Gene3D" id="3.40.50.300">
    <property type="entry name" value="P-loop containing nucleotide triphosphate hydrolases"/>
    <property type="match status" value="1"/>
</dbReference>
<dbReference type="InterPro" id="IPR025669">
    <property type="entry name" value="AAA_dom"/>
</dbReference>